<evidence type="ECO:0000313" key="7">
    <source>
        <dbReference type="EMBL" id="MCP3426558.1"/>
    </source>
</evidence>
<dbReference type="AlphaFoldDB" id="A0A9X2HKF8"/>
<dbReference type="SUPFAM" id="SSF51735">
    <property type="entry name" value="NAD(P)-binding Rossmann-fold domains"/>
    <property type="match status" value="1"/>
</dbReference>
<dbReference type="Gene3D" id="3.30.360.10">
    <property type="entry name" value="Dihydrodipicolinate Reductase, domain 2"/>
    <property type="match status" value="1"/>
</dbReference>
<sequence>MTNPLRIGLFGTGRIGQVHAANAASLPGTTLRWICDPALDRGRETAERYGCPGVTGSPEELLAAGDLDAVVVASPTPTHVGLIEACIDRGLPVLCEKPIHLDIRRVDALREKARAASTPIAIGFNRRFDPSIADLHRTVREGGVGRLEQLTIVSRDPEPPGAAYLAASGGIFRDMTIHDLDVARFFIPEIVEVTARAEQSFSPEVAAANDYDTATVVLRGAGGEIVTIVNSRHCSYGYDQRLEAFGDAGAARVENLLPLTTRRFGADAAEGTTAPYYSSFVDRYAEAYRAELREFAEGVRSGTVRNPGFEDGRAALVLADAAQESAESGVAVAVDPSGLAGGEGREGLSASAGRGAAAGPAS</sequence>
<gene>
    <name evidence="7" type="ORF">NBM05_11235</name>
</gene>
<dbReference type="InterPro" id="IPR055170">
    <property type="entry name" value="GFO_IDH_MocA-like_dom"/>
</dbReference>
<dbReference type="Gene3D" id="3.40.50.720">
    <property type="entry name" value="NAD(P)-binding Rossmann-like Domain"/>
    <property type="match status" value="1"/>
</dbReference>
<dbReference type="PANTHER" id="PTHR42840:SF3">
    <property type="entry name" value="BINDING ROSSMANN FOLD OXIDOREDUCTASE, PUTATIVE (AFU_ORTHOLOGUE AFUA_2G10240)-RELATED"/>
    <property type="match status" value="1"/>
</dbReference>
<keyword evidence="2" id="KW-0560">Oxidoreductase</keyword>
<keyword evidence="8" id="KW-1185">Reference proteome</keyword>
<dbReference type="InterPro" id="IPR036291">
    <property type="entry name" value="NAD(P)-bd_dom_sf"/>
</dbReference>
<evidence type="ECO:0000256" key="1">
    <source>
        <dbReference type="ARBA" id="ARBA00010928"/>
    </source>
</evidence>
<protein>
    <submittedName>
        <fullName evidence="7">Gfo/Idh/MocA family oxidoreductase</fullName>
    </submittedName>
</protein>
<dbReference type="RefSeq" id="WP_254167376.1">
    <property type="nucleotide sequence ID" value="NZ_JANAFB010000029.1"/>
</dbReference>
<feature type="domain" description="GFO/IDH/MocA-like oxidoreductase" evidence="6">
    <location>
        <begin position="134"/>
        <end position="251"/>
    </location>
</feature>
<feature type="compositionally biased region" description="Low complexity" evidence="4">
    <location>
        <begin position="349"/>
        <end position="362"/>
    </location>
</feature>
<dbReference type="Pfam" id="PF01408">
    <property type="entry name" value="GFO_IDH_MocA"/>
    <property type="match status" value="1"/>
</dbReference>
<feature type="domain" description="Gfo/Idh/MocA-like oxidoreductase N-terminal" evidence="5">
    <location>
        <begin position="5"/>
        <end position="123"/>
    </location>
</feature>
<reference evidence="7" key="1">
    <citation type="submission" date="2022-06" db="EMBL/GenBank/DDBJ databases">
        <title>Rothia sp. isolated from sandalwood seedling.</title>
        <authorList>
            <person name="Tuikhar N."/>
            <person name="Kirdat K."/>
            <person name="Thorat V."/>
            <person name="Swetha P."/>
            <person name="Padma S."/>
            <person name="Sundararaj R."/>
            <person name="Yadav A."/>
        </authorList>
    </citation>
    <scope>NUCLEOTIDE SEQUENCE</scope>
    <source>
        <strain evidence="7">AR01</strain>
    </source>
</reference>
<dbReference type="PANTHER" id="PTHR42840">
    <property type="entry name" value="NAD(P)-BINDING ROSSMANN-FOLD SUPERFAMILY PROTEIN-RELATED"/>
    <property type="match status" value="1"/>
</dbReference>
<dbReference type="GO" id="GO:0016491">
    <property type="term" value="F:oxidoreductase activity"/>
    <property type="evidence" value="ECO:0007669"/>
    <property type="project" value="UniProtKB-KW"/>
</dbReference>
<name>A0A9X2HKF8_9MICC</name>
<evidence type="ECO:0000256" key="2">
    <source>
        <dbReference type="ARBA" id="ARBA00023002"/>
    </source>
</evidence>
<feature type="region of interest" description="Disordered" evidence="4">
    <location>
        <begin position="342"/>
        <end position="362"/>
    </location>
</feature>
<dbReference type="InterPro" id="IPR000683">
    <property type="entry name" value="Gfo/Idh/MocA-like_OxRdtase_N"/>
</dbReference>
<comment type="similarity">
    <text evidence="1">Belongs to the Gfo/Idh/MocA family.</text>
</comment>
<dbReference type="EMBL" id="JANAFB010000029">
    <property type="protein sequence ID" value="MCP3426558.1"/>
    <property type="molecule type" value="Genomic_DNA"/>
</dbReference>
<evidence type="ECO:0000256" key="4">
    <source>
        <dbReference type="SAM" id="MobiDB-lite"/>
    </source>
</evidence>
<dbReference type="SUPFAM" id="SSF55347">
    <property type="entry name" value="Glyceraldehyde-3-phosphate dehydrogenase-like, C-terminal domain"/>
    <property type="match status" value="1"/>
</dbReference>
<evidence type="ECO:0000259" key="6">
    <source>
        <dbReference type="Pfam" id="PF22725"/>
    </source>
</evidence>
<accession>A0A9X2HKF8</accession>
<evidence type="ECO:0000313" key="8">
    <source>
        <dbReference type="Proteomes" id="UP001139502"/>
    </source>
</evidence>
<proteinExistence type="inferred from homology"/>
<dbReference type="GO" id="GO:0000166">
    <property type="term" value="F:nucleotide binding"/>
    <property type="evidence" value="ECO:0007669"/>
    <property type="project" value="InterPro"/>
</dbReference>
<keyword evidence="3" id="KW-0520">NAD</keyword>
<evidence type="ECO:0000259" key="5">
    <source>
        <dbReference type="Pfam" id="PF01408"/>
    </source>
</evidence>
<evidence type="ECO:0000256" key="3">
    <source>
        <dbReference type="ARBA" id="ARBA00023027"/>
    </source>
</evidence>
<organism evidence="7 8">
    <name type="scientific">Rothia santali</name>
    <dbReference type="NCBI Taxonomy" id="2949643"/>
    <lineage>
        <taxon>Bacteria</taxon>
        <taxon>Bacillati</taxon>
        <taxon>Actinomycetota</taxon>
        <taxon>Actinomycetes</taxon>
        <taxon>Micrococcales</taxon>
        <taxon>Micrococcaceae</taxon>
        <taxon>Rothia</taxon>
    </lineage>
</organism>
<dbReference type="Proteomes" id="UP001139502">
    <property type="component" value="Unassembled WGS sequence"/>
</dbReference>
<comment type="caution">
    <text evidence="7">The sequence shown here is derived from an EMBL/GenBank/DDBJ whole genome shotgun (WGS) entry which is preliminary data.</text>
</comment>
<dbReference type="Pfam" id="PF22725">
    <property type="entry name" value="GFO_IDH_MocA_C3"/>
    <property type="match status" value="1"/>
</dbReference>